<accession>A0ABS8CRY6</accession>
<dbReference type="EMBL" id="JACDXX010000031">
    <property type="protein sequence ID" value="MCB5412158.1"/>
    <property type="molecule type" value="Genomic_DNA"/>
</dbReference>
<proteinExistence type="predicted"/>
<evidence type="ECO:0000313" key="2">
    <source>
        <dbReference type="Proteomes" id="UP001198571"/>
    </source>
</evidence>
<dbReference type="RefSeq" id="WP_226937583.1">
    <property type="nucleotide sequence ID" value="NZ_JACDXX010000031.1"/>
</dbReference>
<protein>
    <submittedName>
        <fullName evidence="1">Uncharacterized protein</fullName>
    </submittedName>
</protein>
<sequence>MESQLNAVEAQMKGAAEKGDTGGAAALGMASVGISAARAALRALPAALEAGEEWNGYSAISVGGETYVHISAVEGTIDAFRAMSARIAELEAERPTLIAAAPDWTEAARHMLETFDVWFRGDARDQSEAAHRLILAGSFAAQAFEDLAACGATADGAPVGMMRTFLLALIDPALPELDPLRARNRTPADALSQPAEGGEGGAV</sequence>
<gene>
    <name evidence="1" type="ORF">H0485_19465</name>
</gene>
<organism evidence="1 2">
    <name type="scientific">Pseudogemmobacter faecipullorum</name>
    <dbReference type="NCBI Taxonomy" id="2755041"/>
    <lineage>
        <taxon>Bacteria</taxon>
        <taxon>Pseudomonadati</taxon>
        <taxon>Pseudomonadota</taxon>
        <taxon>Alphaproteobacteria</taxon>
        <taxon>Rhodobacterales</taxon>
        <taxon>Paracoccaceae</taxon>
        <taxon>Pseudogemmobacter</taxon>
    </lineage>
</organism>
<reference evidence="1 2" key="1">
    <citation type="submission" date="2020-07" db="EMBL/GenBank/DDBJ databases">
        <title>Pseudogemmobacter sp. nov., isolated from poultry manure in Taiwan.</title>
        <authorList>
            <person name="Lin S.-Y."/>
            <person name="Tang Y.-S."/>
            <person name="Young C.-C."/>
        </authorList>
    </citation>
    <scope>NUCLEOTIDE SEQUENCE [LARGE SCALE GENOMIC DNA]</scope>
    <source>
        <strain evidence="1 2">CC-YST710</strain>
    </source>
</reference>
<dbReference type="Proteomes" id="UP001198571">
    <property type="component" value="Unassembled WGS sequence"/>
</dbReference>
<keyword evidence="2" id="KW-1185">Reference proteome</keyword>
<name>A0ABS8CRY6_9RHOB</name>
<comment type="caution">
    <text evidence="1">The sequence shown here is derived from an EMBL/GenBank/DDBJ whole genome shotgun (WGS) entry which is preliminary data.</text>
</comment>
<evidence type="ECO:0000313" key="1">
    <source>
        <dbReference type="EMBL" id="MCB5412158.1"/>
    </source>
</evidence>